<reference evidence="1 2" key="1">
    <citation type="submission" date="2018-05" db="EMBL/GenBank/DDBJ databases">
        <title>Comparative genomics of bacterial root endophytes of switchgrass collected from native prairies over two seasons.</title>
        <authorList>
            <person name="Tang Y."/>
        </authorList>
    </citation>
    <scope>NUCLEOTIDE SEQUENCE [LARGE SCALE GENOMIC DNA]</scope>
    <source>
        <strain evidence="1 2">NFIX32</strain>
    </source>
</reference>
<organism evidence="1 2">
    <name type="scientific">Burkholderia pyrrocinia</name>
    <name type="common">Pseudomonas pyrrocinia</name>
    <dbReference type="NCBI Taxonomy" id="60550"/>
    <lineage>
        <taxon>Bacteria</taxon>
        <taxon>Pseudomonadati</taxon>
        <taxon>Pseudomonadota</taxon>
        <taxon>Betaproteobacteria</taxon>
        <taxon>Burkholderiales</taxon>
        <taxon>Burkholderiaceae</taxon>
        <taxon>Burkholderia</taxon>
        <taxon>Burkholderia cepacia complex</taxon>
    </lineage>
</organism>
<dbReference type="EMBL" id="QJJY01000048">
    <property type="protein sequence ID" value="PXX21580.1"/>
    <property type="molecule type" value="Genomic_DNA"/>
</dbReference>
<dbReference type="Proteomes" id="UP000247755">
    <property type="component" value="Unassembled WGS sequence"/>
</dbReference>
<dbReference type="SUPFAM" id="SSF48452">
    <property type="entry name" value="TPR-like"/>
    <property type="match status" value="1"/>
</dbReference>
<name>A0A318HY35_BURPY</name>
<protein>
    <submittedName>
        <fullName evidence="1">Tetratricopeptide repeat protein</fullName>
    </submittedName>
</protein>
<proteinExistence type="predicted"/>
<sequence length="431" mass="48781">MAKRPFRPLQKLLTPAKSVARLQARLLELAADFRAALAKGDYATGRTLAEQALHETPSNMAILSDYALCLMRTGEREQAYQVYMRIYNSPPDRQKQASSTWLDGLAEVCGWLDKRDELRKFGNESLTRADAAFRNGRQWPLPDGSPPAFEPARPEQNVISYSLFGADPRYCESAVANIHAAAELFSGWTCRIYLDDSVPLHVQQRLRDGGADLVQMKRDAGDAIPPVMWRFLVMEDPDVSRFLIRDADALLSEREVPAVQQWLESDRWFHHMRDYFTHTELMLAGMWGGCTGVFPDIATLIRQYVHDYTGPARFVDQYFLRTTFWPTVRNSVLSHDELFDFHGALVFPSHPPIRWRTAKFHVGSNASFQRITGQSGLPDGATESVQLSRGEAGPWTYPAIVRGGQWELNLPFFLVDELSEGRLRVECGGGR</sequence>
<dbReference type="AlphaFoldDB" id="A0A318HY35"/>
<gene>
    <name evidence="1" type="ORF">NA66_10483</name>
</gene>
<accession>A0A318HY35</accession>
<comment type="caution">
    <text evidence="1">The sequence shown here is derived from an EMBL/GenBank/DDBJ whole genome shotgun (WGS) entry which is preliminary data.</text>
</comment>
<evidence type="ECO:0000313" key="1">
    <source>
        <dbReference type="EMBL" id="PXX21580.1"/>
    </source>
</evidence>
<dbReference type="Gene3D" id="1.25.40.10">
    <property type="entry name" value="Tetratricopeptide repeat domain"/>
    <property type="match status" value="1"/>
</dbReference>
<evidence type="ECO:0000313" key="2">
    <source>
        <dbReference type="Proteomes" id="UP000247755"/>
    </source>
</evidence>
<dbReference type="RefSeq" id="WP_072445341.1">
    <property type="nucleotide sequence ID" value="NZ_QJJY01000048.1"/>
</dbReference>
<dbReference type="Pfam" id="PF14559">
    <property type="entry name" value="TPR_19"/>
    <property type="match status" value="1"/>
</dbReference>
<dbReference type="InterPro" id="IPR011990">
    <property type="entry name" value="TPR-like_helical_dom_sf"/>
</dbReference>